<keyword evidence="4" id="KW-1185">Reference proteome</keyword>
<gene>
    <name evidence="3" type="ORF">BJ975_000378</name>
    <name evidence="2" type="ORF">IDH50_02475</name>
</gene>
<dbReference type="RefSeq" id="WP_179423122.1">
    <property type="nucleotide sequence ID" value="NZ_BAAAMP010000002.1"/>
</dbReference>
<accession>A0A8I0FV00</accession>
<keyword evidence="2" id="KW-0436">Ligase</keyword>
<dbReference type="EMBL" id="JACWMT010000001">
    <property type="protein sequence ID" value="MBD1269088.1"/>
    <property type="molecule type" value="Genomic_DNA"/>
</dbReference>
<sequence>MIAAAFADLLRLADDPQRVAVIDGDVTLTRGELHDRARARAAQIERTVPEDERVALSGTGHEAVVDLVAVLLAGRSLVMLPRPTPERTRELAARSRCRVDLAAGVLEPFDVEPSTDPRHRPGDGIADTGSPEALLLFTSGTTSEPKGVRLSVRNVACNVTAVDQVVEPWDPDSDVLGFILDPTHSYGFSMVLLALMRSVPLLMTSGTLPSRPLAELLDRHRVTVLPCVPYYLRLVARRFTLGQDFAPHLRTLLLAGGGVSDAALAELTSGFAGGTHLMYGLTEATARVAVRPPSSAAPADSVGLPLPGTTVDVVDEDGHVVTGREGRIRVTGPSVFLGYLGDPVREPGTPLVTTDLGRLDERGHLTVTGRLAEMINFRGNRVSAVAVEADVARVDGVAGALLLADDTVEDAQCSLFVELAPGVERDGLTRRILAAVEPRGLVREVTVVERLETTRTGKLVRRRPAPAPEA</sequence>
<evidence type="ECO:0000313" key="4">
    <source>
        <dbReference type="Proteomes" id="UP000587211"/>
    </source>
</evidence>
<evidence type="ECO:0000259" key="1">
    <source>
        <dbReference type="Pfam" id="PF00501"/>
    </source>
</evidence>
<feature type="domain" description="AMP-dependent synthetase/ligase" evidence="1">
    <location>
        <begin position="13"/>
        <end position="340"/>
    </location>
</feature>
<dbReference type="PANTHER" id="PTHR43767">
    <property type="entry name" value="LONG-CHAIN-FATTY-ACID--COA LIGASE"/>
    <property type="match status" value="1"/>
</dbReference>
<dbReference type="SUPFAM" id="SSF56801">
    <property type="entry name" value="Acetyl-CoA synthetase-like"/>
    <property type="match status" value="1"/>
</dbReference>
<dbReference type="Proteomes" id="UP000659061">
    <property type="component" value="Unassembled WGS sequence"/>
</dbReference>
<dbReference type="InterPro" id="IPR042099">
    <property type="entry name" value="ANL_N_sf"/>
</dbReference>
<dbReference type="GO" id="GO:0016878">
    <property type="term" value="F:acid-thiol ligase activity"/>
    <property type="evidence" value="ECO:0007669"/>
    <property type="project" value="UniProtKB-ARBA"/>
</dbReference>
<dbReference type="Pfam" id="PF00501">
    <property type="entry name" value="AMP-binding"/>
    <property type="match status" value="1"/>
</dbReference>
<dbReference type="EMBL" id="JACBZN010000001">
    <property type="protein sequence ID" value="NYI37003.1"/>
    <property type="molecule type" value="Genomic_DNA"/>
</dbReference>
<protein>
    <submittedName>
        <fullName evidence="2">Acyl--CoA ligase</fullName>
    </submittedName>
    <submittedName>
        <fullName evidence="3">Acyl-CoA synthetase (AMP-forming)/AMP-acid ligase II</fullName>
    </submittedName>
</protein>
<dbReference type="Proteomes" id="UP000587211">
    <property type="component" value="Unassembled WGS sequence"/>
</dbReference>
<dbReference type="InterPro" id="IPR045851">
    <property type="entry name" value="AMP-bd_C_sf"/>
</dbReference>
<proteinExistence type="predicted"/>
<dbReference type="Gene3D" id="3.40.50.12780">
    <property type="entry name" value="N-terminal domain of ligase-like"/>
    <property type="match status" value="1"/>
</dbReference>
<reference evidence="3 4" key="1">
    <citation type="submission" date="2020-07" db="EMBL/GenBank/DDBJ databases">
        <title>Sequencing the genomes of 1000 actinobacteria strains.</title>
        <authorList>
            <person name="Klenk H.-P."/>
        </authorList>
    </citation>
    <scope>NUCLEOTIDE SEQUENCE [LARGE SCALE GENOMIC DNA]</scope>
    <source>
        <strain evidence="3 4">DSM 19087</strain>
    </source>
</reference>
<evidence type="ECO:0000313" key="5">
    <source>
        <dbReference type="Proteomes" id="UP000659061"/>
    </source>
</evidence>
<organism evidence="2 5">
    <name type="scientific">Aeromicrobium tamlense</name>
    <dbReference type="NCBI Taxonomy" id="375541"/>
    <lineage>
        <taxon>Bacteria</taxon>
        <taxon>Bacillati</taxon>
        <taxon>Actinomycetota</taxon>
        <taxon>Actinomycetes</taxon>
        <taxon>Propionibacteriales</taxon>
        <taxon>Nocardioidaceae</taxon>
        <taxon>Aeromicrobium</taxon>
    </lineage>
</organism>
<reference evidence="2" key="2">
    <citation type="submission" date="2020-09" db="EMBL/GenBank/DDBJ databases">
        <title>Novel species in genus Aeromicrobium.</title>
        <authorList>
            <person name="Zhang G."/>
        </authorList>
    </citation>
    <scope>NUCLEOTIDE SEQUENCE</scope>
    <source>
        <strain evidence="2">SSW1-57</strain>
    </source>
</reference>
<name>A0A8I0FV00_9ACTN</name>
<dbReference type="InterPro" id="IPR020845">
    <property type="entry name" value="AMP-binding_CS"/>
</dbReference>
<evidence type="ECO:0000313" key="2">
    <source>
        <dbReference type="EMBL" id="MBD1269088.1"/>
    </source>
</evidence>
<dbReference type="InterPro" id="IPR000873">
    <property type="entry name" value="AMP-dep_synth/lig_dom"/>
</dbReference>
<dbReference type="PANTHER" id="PTHR43767:SF1">
    <property type="entry name" value="NONRIBOSOMAL PEPTIDE SYNTHASE PES1 (EUROFUNG)-RELATED"/>
    <property type="match status" value="1"/>
</dbReference>
<dbReference type="InterPro" id="IPR050237">
    <property type="entry name" value="ATP-dep_AMP-bd_enzyme"/>
</dbReference>
<dbReference type="PROSITE" id="PS00455">
    <property type="entry name" value="AMP_BINDING"/>
    <property type="match status" value="1"/>
</dbReference>
<comment type="caution">
    <text evidence="2">The sequence shown here is derived from an EMBL/GenBank/DDBJ whole genome shotgun (WGS) entry which is preliminary data.</text>
</comment>
<evidence type="ECO:0000313" key="3">
    <source>
        <dbReference type="EMBL" id="NYI37003.1"/>
    </source>
</evidence>
<dbReference type="AlphaFoldDB" id="A0A8I0FV00"/>
<dbReference type="Gene3D" id="3.30.300.30">
    <property type="match status" value="1"/>
</dbReference>